<keyword evidence="13" id="KW-0532">Neurotransmitter transport</keyword>
<evidence type="ECO:0000256" key="16">
    <source>
        <dbReference type="ARBA" id="ARBA00022989"/>
    </source>
</evidence>
<evidence type="ECO:0000256" key="4">
    <source>
        <dbReference type="ARBA" id="ARBA00012180"/>
    </source>
</evidence>
<dbReference type="EMBL" id="JAINUG010000047">
    <property type="protein sequence ID" value="KAJ8405655.1"/>
    <property type="molecule type" value="Genomic_DNA"/>
</dbReference>
<keyword evidence="15" id="KW-0695">RNA-directed DNA polymerase</keyword>
<dbReference type="GO" id="GO:0030672">
    <property type="term" value="C:synaptic vesicle membrane"/>
    <property type="evidence" value="ECO:0007669"/>
    <property type="project" value="UniProtKB-SubCell"/>
</dbReference>
<name>A0AAD7SNE6_9TELE</name>
<dbReference type="GO" id="GO:0006508">
    <property type="term" value="P:proteolysis"/>
    <property type="evidence" value="ECO:0007669"/>
    <property type="project" value="UniProtKB-KW"/>
</dbReference>
<keyword evidence="20" id="KW-0968">Cytoplasmic vesicle</keyword>
<feature type="transmembrane region" description="Helical" evidence="21">
    <location>
        <begin position="407"/>
        <end position="430"/>
    </location>
</feature>
<keyword evidence="8" id="KW-0808">Transferase</keyword>
<keyword evidence="10" id="KW-0548">Nucleotidyltransferase</keyword>
<dbReference type="PANTHER" id="PTHR33064">
    <property type="entry name" value="POL PROTEIN"/>
    <property type="match status" value="1"/>
</dbReference>
<evidence type="ECO:0000256" key="9">
    <source>
        <dbReference type="ARBA" id="ARBA00022692"/>
    </source>
</evidence>
<dbReference type="InterPro" id="IPR000477">
    <property type="entry name" value="RT_dom"/>
</dbReference>
<keyword evidence="24" id="KW-1185">Reference proteome</keyword>
<evidence type="ECO:0000313" key="24">
    <source>
        <dbReference type="Proteomes" id="UP001221898"/>
    </source>
</evidence>
<dbReference type="GO" id="GO:0008233">
    <property type="term" value="F:peptidase activity"/>
    <property type="evidence" value="ECO:0007669"/>
    <property type="project" value="UniProtKB-KW"/>
</dbReference>
<dbReference type="InterPro" id="IPR051320">
    <property type="entry name" value="Viral_Replic_Matur_Polypro"/>
</dbReference>
<evidence type="ECO:0000256" key="13">
    <source>
        <dbReference type="ARBA" id="ARBA00022775"/>
    </source>
</evidence>
<evidence type="ECO:0000256" key="6">
    <source>
        <dbReference type="ARBA" id="ARBA00022553"/>
    </source>
</evidence>
<dbReference type="Gene3D" id="2.160.20.80">
    <property type="entry name" value="E3 ubiquitin-protein ligase SopA"/>
    <property type="match status" value="1"/>
</dbReference>
<evidence type="ECO:0000256" key="12">
    <source>
        <dbReference type="ARBA" id="ARBA00022759"/>
    </source>
</evidence>
<dbReference type="SUPFAM" id="SSF56672">
    <property type="entry name" value="DNA/RNA polymerases"/>
    <property type="match status" value="1"/>
</dbReference>
<feature type="transmembrane region" description="Helical" evidence="21">
    <location>
        <begin position="348"/>
        <end position="367"/>
    </location>
</feature>
<feature type="transmembrane region" description="Helical" evidence="21">
    <location>
        <begin position="318"/>
        <end position="341"/>
    </location>
</feature>
<dbReference type="SUPFAM" id="SSF141571">
    <property type="entry name" value="Pentapeptide repeat-like"/>
    <property type="match status" value="1"/>
</dbReference>
<keyword evidence="19" id="KW-0325">Glycoprotein</keyword>
<dbReference type="FunFam" id="3.30.70.270:FF:000020">
    <property type="entry name" value="Transposon Tf2-6 polyprotein-like Protein"/>
    <property type="match status" value="1"/>
</dbReference>
<keyword evidence="9 21" id="KW-0812">Transmembrane</keyword>
<evidence type="ECO:0000256" key="8">
    <source>
        <dbReference type="ARBA" id="ARBA00022679"/>
    </source>
</evidence>
<dbReference type="Gene3D" id="3.30.70.270">
    <property type="match status" value="2"/>
</dbReference>
<protein>
    <recommendedName>
        <fullName evidence="4">ribonuclease H</fullName>
        <ecNumber evidence="4">3.1.26.4</ecNumber>
    </recommendedName>
</protein>
<dbReference type="GO" id="GO:0004523">
    <property type="term" value="F:RNA-DNA hybrid ribonuclease activity"/>
    <property type="evidence" value="ECO:0007669"/>
    <property type="project" value="UniProtKB-EC"/>
</dbReference>
<dbReference type="InterPro" id="IPR011701">
    <property type="entry name" value="MFS"/>
</dbReference>
<comment type="subcellular location">
    <subcellularLocation>
        <location evidence="1">Cytoplasmic vesicle</location>
        <location evidence="1">Secretory vesicle</location>
        <location evidence="1">Synaptic vesicle membrane</location>
        <topology evidence="1">Multi-pass membrane protein</topology>
    </subcellularLocation>
</comment>
<feature type="transmembrane region" description="Helical" evidence="21">
    <location>
        <begin position="436"/>
        <end position="456"/>
    </location>
</feature>
<dbReference type="InterPro" id="IPR036259">
    <property type="entry name" value="MFS_trans_sf"/>
</dbReference>
<organism evidence="23 24">
    <name type="scientific">Aldrovandia affinis</name>
    <dbReference type="NCBI Taxonomy" id="143900"/>
    <lineage>
        <taxon>Eukaryota</taxon>
        <taxon>Metazoa</taxon>
        <taxon>Chordata</taxon>
        <taxon>Craniata</taxon>
        <taxon>Vertebrata</taxon>
        <taxon>Euteleostomi</taxon>
        <taxon>Actinopterygii</taxon>
        <taxon>Neopterygii</taxon>
        <taxon>Teleostei</taxon>
        <taxon>Notacanthiformes</taxon>
        <taxon>Halosauridae</taxon>
        <taxon>Aldrovandia</taxon>
    </lineage>
</organism>
<keyword evidence="18 21" id="KW-0472">Membrane</keyword>
<keyword evidence="7" id="KW-0645">Protease</keyword>
<dbReference type="FunFam" id="1.20.1250.20:FF:000009">
    <property type="entry name" value="Synaptic vesicle glycoprotein 2A"/>
    <property type="match status" value="1"/>
</dbReference>
<dbReference type="InterPro" id="IPR043502">
    <property type="entry name" value="DNA/RNA_pol_sf"/>
</dbReference>
<proteinExistence type="inferred from homology"/>
<comment type="caution">
    <text evidence="23">The sequence shown here is derived from an EMBL/GenBank/DDBJ whole genome shotgun (WGS) entry which is preliminary data.</text>
</comment>
<keyword evidence="17" id="KW-0770">Synapse</keyword>
<evidence type="ECO:0000256" key="15">
    <source>
        <dbReference type="ARBA" id="ARBA00022918"/>
    </source>
</evidence>
<evidence type="ECO:0000256" key="19">
    <source>
        <dbReference type="ARBA" id="ARBA00023180"/>
    </source>
</evidence>
<evidence type="ECO:0000256" key="2">
    <source>
        <dbReference type="ARBA" id="ARBA00008335"/>
    </source>
</evidence>
<dbReference type="Pfam" id="PF07690">
    <property type="entry name" value="MFS_1"/>
    <property type="match status" value="1"/>
</dbReference>
<evidence type="ECO:0000256" key="17">
    <source>
        <dbReference type="ARBA" id="ARBA00023018"/>
    </source>
</evidence>
<dbReference type="GO" id="GO:0022857">
    <property type="term" value="F:transmembrane transporter activity"/>
    <property type="evidence" value="ECO:0007669"/>
    <property type="project" value="InterPro"/>
</dbReference>
<evidence type="ECO:0000256" key="1">
    <source>
        <dbReference type="ARBA" id="ARBA00004644"/>
    </source>
</evidence>
<feature type="transmembrane region" description="Helical" evidence="21">
    <location>
        <begin position="373"/>
        <end position="395"/>
    </location>
</feature>
<evidence type="ECO:0000256" key="3">
    <source>
        <dbReference type="ARBA" id="ARBA00010879"/>
    </source>
</evidence>
<sequence length="465" mass="52054">MGSPRSPCLNAVTRKDAYPLPRINDALDHISGSRWFSSLDLRNGYWQVELAPDAWPKTAFTIGQGLWQFRVMPFGLCNAPATFERLMEWVLSHVPKQHCIVYLDNLLVHAGDLKGALHHLWEVFATIRQAGLRLNPKKWQLFRRETAFLGHVVSADGVATNPVKIAAVRNWPPPTNISNLRSFLGLASYYRRYVQDFAIIARPLHRLTDRGQPYVWDDPCAQAFNVLQTCTAQKGPIRRFVSMKFKSVTFIDSSFQNCYFDDVTSVGSYFRNCTFIEAFFYNTDIDDSKLIDTEVINSTFHHNKTGCQMTFDDDYSAYWVYFVNFLGTLAVLPGNIVSALLMDKIGRLSMLGGSMILSGISCFFLWFGTSESMMIGMLCLYNGLSISAWNSLDVVTVELYPTDRRGTGFGFCNALCKLAAVLGNMIFGSLVGITKAIPILLASTVLVCGGLVGLRLPDTRANVLM</sequence>
<dbReference type="Pfam" id="PF23894">
    <property type="entry name" value="LD_SV2"/>
    <property type="match status" value="1"/>
</dbReference>
<dbReference type="FunFam" id="3.10.10.10:FF:000007">
    <property type="entry name" value="Retrovirus-related Pol polyprotein from transposon 17.6-like Protein"/>
    <property type="match status" value="1"/>
</dbReference>
<keyword evidence="12" id="KW-0255">Endonuclease</keyword>
<accession>A0AAD7SNE6</accession>
<dbReference type="CDD" id="cd01647">
    <property type="entry name" value="RT_LTR"/>
    <property type="match status" value="1"/>
</dbReference>
<gene>
    <name evidence="23" type="ORF">AAFF_G00316350</name>
</gene>
<evidence type="ECO:0000256" key="18">
    <source>
        <dbReference type="ARBA" id="ARBA00023136"/>
    </source>
</evidence>
<keyword evidence="11" id="KW-0540">Nuclease</keyword>
<dbReference type="GO" id="GO:0006836">
    <property type="term" value="P:neurotransmitter transport"/>
    <property type="evidence" value="ECO:0007669"/>
    <property type="project" value="UniProtKB-KW"/>
</dbReference>
<evidence type="ECO:0000256" key="10">
    <source>
        <dbReference type="ARBA" id="ARBA00022695"/>
    </source>
</evidence>
<evidence type="ECO:0000256" key="14">
    <source>
        <dbReference type="ARBA" id="ARBA00022801"/>
    </source>
</evidence>
<evidence type="ECO:0000256" key="11">
    <source>
        <dbReference type="ARBA" id="ARBA00022722"/>
    </source>
</evidence>
<keyword evidence="6" id="KW-0597">Phosphoprotein</keyword>
<evidence type="ECO:0000256" key="20">
    <source>
        <dbReference type="ARBA" id="ARBA00023329"/>
    </source>
</evidence>
<dbReference type="PANTHER" id="PTHR33064:SF37">
    <property type="entry name" value="RIBONUCLEASE H"/>
    <property type="match status" value="1"/>
</dbReference>
<keyword evidence="5" id="KW-0813">Transport</keyword>
<feature type="domain" description="Reverse transcriptase" evidence="22">
    <location>
        <begin position="1"/>
        <end position="153"/>
    </location>
</feature>
<keyword evidence="14" id="KW-0378">Hydrolase</keyword>
<dbReference type="SUPFAM" id="SSF103473">
    <property type="entry name" value="MFS general substrate transporter"/>
    <property type="match status" value="1"/>
</dbReference>
<dbReference type="GO" id="GO:0003964">
    <property type="term" value="F:RNA-directed DNA polymerase activity"/>
    <property type="evidence" value="ECO:0007669"/>
    <property type="project" value="UniProtKB-KW"/>
</dbReference>
<keyword evidence="16 21" id="KW-1133">Transmembrane helix</keyword>
<evidence type="ECO:0000313" key="23">
    <source>
        <dbReference type="EMBL" id="KAJ8405655.1"/>
    </source>
</evidence>
<comment type="similarity">
    <text evidence="3">Belongs to the beta type-B retroviral polymerase family. HERV class-II K(HML-2) pol subfamily.</text>
</comment>
<dbReference type="Pfam" id="PF00078">
    <property type="entry name" value="RVT_1"/>
    <property type="match status" value="1"/>
</dbReference>
<evidence type="ECO:0000256" key="5">
    <source>
        <dbReference type="ARBA" id="ARBA00022448"/>
    </source>
</evidence>
<comment type="similarity">
    <text evidence="2">Belongs to the major facilitator superfamily.</text>
</comment>
<reference evidence="23" key="1">
    <citation type="journal article" date="2023" name="Science">
        <title>Genome structures resolve the early diversification of teleost fishes.</title>
        <authorList>
            <person name="Parey E."/>
            <person name="Louis A."/>
            <person name="Montfort J."/>
            <person name="Bouchez O."/>
            <person name="Roques C."/>
            <person name="Iampietro C."/>
            <person name="Lluch J."/>
            <person name="Castinel A."/>
            <person name="Donnadieu C."/>
            <person name="Desvignes T."/>
            <person name="Floi Bucao C."/>
            <person name="Jouanno E."/>
            <person name="Wen M."/>
            <person name="Mejri S."/>
            <person name="Dirks R."/>
            <person name="Jansen H."/>
            <person name="Henkel C."/>
            <person name="Chen W.J."/>
            <person name="Zahm M."/>
            <person name="Cabau C."/>
            <person name="Klopp C."/>
            <person name="Thompson A.W."/>
            <person name="Robinson-Rechavi M."/>
            <person name="Braasch I."/>
            <person name="Lecointre G."/>
            <person name="Bobe J."/>
            <person name="Postlethwait J.H."/>
            <person name="Berthelot C."/>
            <person name="Roest Crollius H."/>
            <person name="Guiguen Y."/>
        </authorList>
    </citation>
    <scope>NUCLEOTIDE SEQUENCE</scope>
    <source>
        <strain evidence="23">NC1722</strain>
    </source>
</reference>
<dbReference type="AlphaFoldDB" id="A0AAD7SNE6"/>
<dbReference type="EC" id="3.1.26.4" evidence="4"/>
<dbReference type="InterPro" id="IPR055415">
    <property type="entry name" value="LD_SV2"/>
</dbReference>
<evidence type="ECO:0000259" key="22">
    <source>
        <dbReference type="PROSITE" id="PS50878"/>
    </source>
</evidence>
<dbReference type="Proteomes" id="UP001221898">
    <property type="component" value="Unassembled WGS sequence"/>
</dbReference>
<dbReference type="Gene3D" id="1.20.1250.20">
    <property type="entry name" value="MFS general substrate transporter like domains"/>
    <property type="match status" value="1"/>
</dbReference>
<dbReference type="PROSITE" id="PS50878">
    <property type="entry name" value="RT_POL"/>
    <property type="match status" value="1"/>
</dbReference>
<evidence type="ECO:0000256" key="7">
    <source>
        <dbReference type="ARBA" id="ARBA00022670"/>
    </source>
</evidence>
<dbReference type="InterPro" id="IPR043128">
    <property type="entry name" value="Rev_trsase/Diguanyl_cyclase"/>
</dbReference>
<evidence type="ECO:0000256" key="21">
    <source>
        <dbReference type="SAM" id="Phobius"/>
    </source>
</evidence>